<reference evidence="1" key="1">
    <citation type="submission" date="2022-04" db="EMBL/GenBank/DDBJ databases">
        <title>Genome of the entomopathogenic fungus Entomophthora muscae.</title>
        <authorList>
            <person name="Elya C."/>
            <person name="Lovett B.R."/>
            <person name="Lee E."/>
            <person name="Macias A.M."/>
            <person name="Hajek A.E."/>
            <person name="De Bivort B.L."/>
            <person name="Kasson M.T."/>
            <person name="De Fine Licht H.H."/>
            <person name="Stajich J.E."/>
        </authorList>
    </citation>
    <scope>NUCLEOTIDE SEQUENCE</scope>
    <source>
        <strain evidence="1">Berkeley</strain>
    </source>
</reference>
<proteinExistence type="predicted"/>
<organism evidence="1 2">
    <name type="scientific">Entomophthora muscae</name>
    <dbReference type="NCBI Taxonomy" id="34485"/>
    <lineage>
        <taxon>Eukaryota</taxon>
        <taxon>Fungi</taxon>
        <taxon>Fungi incertae sedis</taxon>
        <taxon>Zoopagomycota</taxon>
        <taxon>Entomophthoromycotina</taxon>
        <taxon>Entomophthoromycetes</taxon>
        <taxon>Entomophthorales</taxon>
        <taxon>Entomophthoraceae</taxon>
        <taxon>Entomophthora</taxon>
    </lineage>
</organism>
<sequence length="367" mass="40850">MGNSQAKFKADESFDLGRLTPFGTYPSASQDYDVKLVKQLITERQIAPYYKGLNDLTEIDQLISSPSSSPLRLKSHSHDSSPCGHTRSPSCSSKSLSIKGPSKKERVIPTERIKTLYKDALECPICFLLYPRNINYSTCCDEPICTECLIQIKSPEGSSEPPNCPYCAYENFSVVYSNFENSLFGGDEAVVSVDIKPTLHKKATPVYLSKIRPEHVRPTKIGINRTGHGSTGRFLSLRPSRRNRNHSNTEYGEYLMAMQSMGVDLEELMMMEAIRESLRDAEERERERERDPPEIITDQSALLSHQEDTTIYSASSPISPTSGREILSVTSTLSNLPGASDETCPHPPDKVSQDSANHSDTTPTCEI</sequence>
<keyword evidence="2" id="KW-1185">Reference proteome</keyword>
<dbReference type="EMBL" id="QTSX02005005">
    <property type="protein sequence ID" value="KAJ9062464.1"/>
    <property type="molecule type" value="Genomic_DNA"/>
</dbReference>
<dbReference type="Proteomes" id="UP001165960">
    <property type="component" value="Unassembled WGS sequence"/>
</dbReference>
<accession>A0ACC2SJB3</accession>
<protein>
    <submittedName>
        <fullName evidence="1">SNF1-interacting protein</fullName>
    </submittedName>
</protein>
<comment type="caution">
    <text evidence="1">The sequence shown here is derived from an EMBL/GenBank/DDBJ whole genome shotgun (WGS) entry which is preliminary data.</text>
</comment>
<gene>
    <name evidence="1" type="primary">SIP5</name>
    <name evidence="1" type="ORF">DSO57_1010487</name>
</gene>
<evidence type="ECO:0000313" key="2">
    <source>
        <dbReference type="Proteomes" id="UP001165960"/>
    </source>
</evidence>
<name>A0ACC2SJB3_9FUNG</name>
<evidence type="ECO:0000313" key="1">
    <source>
        <dbReference type="EMBL" id="KAJ9062464.1"/>
    </source>
</evidence>